<sequence length="87" mass="10236">MFKPMFPCFRCSSFLLTPLTSHKEVKNYLQCNGIFFKSAASHLKTEYYFLNDKFTCASNILQLSLHLRPRPQMPNLTNEQLQRLSFI</sequence>
<accession>A0A0A9F818</accession>
<name>A0A0A9F818_ARUDO</name>
<proteinExistence type="predicted"/>
<dbReference type="EMBL" id="GBRH01188746">
    <property type="protein sequence ID" value="JAE09150.1"/>
    <property type="molecule type" value="Transcribed_RNA"/>
</dbReference>
<evidence type="ECO:0000313" key="1">
    <source>
        <dbReference type="EMBL" id="JAE09150.1"/>
    </source>
</evidence>
<dbReference type="AlphaFoldDB" id="A0A0A9F818"/>
<organism evidence="1">
    <name type="scientific">Arundo donax</name>
    <name type="common">Giant reed</name>
    <name type="synonym">Donax arundinaceus</name>
    <dbReference type="NCBI Taxonomy" id="35708"/>
    <lineage>
        <taxon>Eukaryota</taxon>
        <taxon>Viridiplantae</taxon>
        <taxon>Streptophyta</taxon>
        <taxon>Embryophyta</taxon>
        <taxon>Tracheophyta</taxon>
        <taxon>Spermatophyta</taxon>
        <taxon>Magnoliopsida</taxon>
        <taxon>Liliopsida</taxon>
        <taxon>Poales</taxon>
        <taxon>Poaceae</taxon>
        <taxon>PACMAD clade</taxon>
        <taxon>Arundinoideae</taxon>
        <taxon>Arundineae</taxon>
        <taxon>Arundo</taxon>
    </lineage>
</organism>
<reference evidence="1" key="2">
    <citation type="journal article" date="2015" name="Data Brief">
        <title>Shoot transcriptome of the giant reed, Arundo donax.</title>
        <authorList>
            <person name="Barrero R.A."/>
            <person name="Guerrero F.D."/>
            <person name="Moolhuijzen P."/>
            <person name="Goolsby J.A."/>
            <person name="Tidwell J."/>
            <person name="Bellgard S.E."/>
            <person name="Bellgard M.I."/>
        </authorList>
    </citation>
    <scope>NUCLEOTIDE SEQUENCE</scope>
    <source>
        <tissue evidence="1">Shoot tissue taken approximately 20 cm above the soil surface</tissue>
    </source>
</reference>
<protein>
    <submittedName>
        <fullName evidence="1">Uncharacterized protein</fullName>
    </submittedName>
</protein>
<reference evidence="1" key="1">
    <citation type="submission" date="2014-09" db="EMBL/GenBank/DDBJ databases">
        <authorList>
            <person name="Magalhaes I.L.F."/>
            <person name="Oliveira U."/>
            <person name="Santos F.R."/>
            <person name="Vidigal T.H.D.A."/>
            <person name="Brescovit A.D."/>
            <person name="Santos A.J."/>
        </authorList>
    </citation>
    <scope>NUCLEOTIDE SEQUENCE</scope>
    <source>
        <tissue evidence="1">Shoot tissue taken approximately 20 cm above the soil surface</tissue>
    </source>
</reference>